<dbReference type="Proteomes" id="UP000621454">
    <property type="component" value="Unassembled WGS sequence"/>
</dbReference>
<evidence type="ECO:0000313" key="2">
    <source>
        <dbReference type="Proteomes" id="UP000621454"/>
    </source>
</evidence>
<comment type="caution">
    <text evidence="1">The sequence shown here is derived from an EMBL/GenBank/DDBJ whole genome shotgun (WGS) entry which is preliminary data.</text>
</comment>
<evidence type="ECO:0008006" key="3">
    <source>
        <dbReference type="Google" id="ProtNLM"/>
    </source>
</evidence>
<organism evidence="1 2">
    <name type="scientific">Gordonia jinhuaensis</name>
    <dbReference type="NCBI Taxonomy" id="1517702"/>
    <lineage>
        <taxon>Bacteria</taxon>
        <taxon>Bacillati</taxon>
        <taxon>Actinomycetota</taxon>
        <taxon>Actinomycetes</taxon>
        <taxon>Mycobacteriales</taxon>
        <taxon>Gordoniaceae</taxon>
        <taxon>Gordonia</taxon>
    </lineage>
</organism>
<keyword evidence="2" id="KW-1185">Reference proteome</keyword>
<dbReference type="EMBL" id="BMGC01000077">
    <property type="protein sequence ID" value="GGB48613.1"/>
    <property type="molecule type" value="Genomic_DNA"/>
</dbReference>
<reference evidence="1" key="1">
    <citation type="journal article" date="2014" name="Int. J. Syst. Evol. Microbiol.">
        <title>Complete genome sequence of Corynebacterium casei LMG S-19264T (=DSM 44701T), isolated from a smear-ripened cheese.</title>
        <authorList>
            <consortium name="US DOE Joint Genome Institute (JGI-PGF)"/>
            <person name="Walter F."/>
            <person name="Albersmeier A."/>
            <person name="Kalinowski J."/>
            <person name="Ruckert C."/>
        </authorList>
    </citation>
    <scope>NUCLEOTIDE SEQUENCE</scope>
    <source>
        <strain evidence="1">CGMCC 1.12827</strain>
    </source>
</reference>
<accession>A0A916TK63</accession>
<sequence>MSRIPWSRYEGNDVEAVAAMCICRERPTARRIRPSQGDGGIDVYVPLGDNRVEVYQVKKFAENLTSNHLGQISKSYNRIKDYATERGWTIQAWHLTMPLDPTPENDEWFAGLTGDDPFEATWQGLSVFDNWAADYGQVIDYYLEGGKSRLGQDMSRFAATASILLPGVNADDAERAFTTLEPATVRDRLALLRATLNDADPHYLYDIAVGSSPAAPPITGDGYPALVASVSSNVDDQVVTVHILARCAESLLERPISHEGTIVVARGSDEEREWQRFLVSRVVS</sequence>
<proteinExistence type="predicted"/>
<dbReference type="AlphaFoldDB" id="A0A916TK63"/>
<evidence type="ECO:0000313" key="1">
    <source>
        <dbReference type="EMBL" id="GGB48613.1"/>
    </source>
</evidence>
<gene>
    <name evidence="1" type="ORF">GCM10011489_39680</name>
</gene>
<reference evidence="1" key="2">
    <citation type="submission" date="2020-09" db="EMBL/GenBank/DDBJ databases">
        <authorList>
            <person name="Sun Q."/>
            <person name="Zhou Y."/>
        </authorList>
    </citation>
    <scope>NUCLEOTIDE SEQUENCE</scope>
    <source>
        <strain evidence="1">CGMCC 1.12827</strain>
    </source>
</reference>
<name>A0A916TK63_9ACTN</name>
<protein>
    <recommendedName>
        <fullName evidence="3">Restriction endonuclease</fullName>
    </recommendedName>
</protein>